<evidence type="ECO:0000256" key="8">
    <source>
        <dbReference type="RuleBase" id="RU363073"/>
    </source>
</evidence>
<gene>
    <name evidence="11" type="ORF">E3P90_03064</name>
</gene>
<keyword evidence="5 8" id="KW-1133">Transmembrane helix</keyword>
<comment type="similarity">
    <text evidence="2 8">Belongs to the ATG22 family.</text>
</comment>
<proteinExistence type="inferred from homology"/>
<feature type="transmembrane region" description="Helical" evidence="8">
    <location>
        <begin position="415"/>
        <end position="437"/>
    </location>
</feature>
<dbReference type="PANTHER" id="PTHR23519:SF1">
    <property type="entry name" value="AUTOPHAGY-RELATED PROTEIN 22"/>
    <property type="match status" value="1"/>
</dbReference>
<evidence type="ECO:0000313" key="11">
    <source>
        <dbReference type="EMBL" id="TIB09990.1"/>
    </source>
</evidence>
<dbReference type="Proteomes" id="UP000306954">
    <property type="component" value="Unassembled WGS sequence"/>
</dbReference>
<dbReference type="Gene3D" id="1.20.1250.20">
    <property type="entry name" value="MFS general substrate transporter like domains"/>
    <property type="match status" value="1"/>
</dbReference>
<dbReference type="InterPro" id="IPR024671">
    <property type="entry name" value="Atg22-like"/>
</dbReference>
<sequence>MPEDTTRAPKPTHLKYGWIVYAPLIAAAVWTADLVGLLALWATNDYYRIISGRGLVVYISDLGATWKPFFIAMNCVTVAFYLIGIIAQRWLRSFERIPEALRKREVAFGWITIIFGIIGSAGLITLGIMDDVNHPTVHWSMTVVFVVGIAISAISQTCEVSCLAFDHPDRAHLRRNGIMKLFVVGLAVACAITFGALQGTCSGDIYSPQNPGRNCYDITSAAASFEWITAFWVVFYFITLGLDLWPAAKTSPRFLRKAAAWEADHLSKAESHLIPNPQEANEPTVDNMYSERTTDFHNDGTGYATGYAPGYGGTYPQHSHRADLEHAGAGYATGYGDSYQMRQTSPATVNEQPAQPYAAQTLKTGWFVAQAAFEPYIVASGAFFIPLALEQLATENAGHDGRISFLGWRVESASYSLYVGSISVVIQALAVISLGTAADNVSHRLHLLTASAVIGSIASSIVAVLTQTSYGVGGVCLNSYLPFLAKRSAKRVKYGLDNNYTPIITHEPEEGEDVDDNASFSHSECSSSSGDADVESEGGSVDNHSVQTHTAKLSAYGQAIGYASGIALLIVLLIPLNILSKTPHPPNNPVPPPVLVIGARKLFSERSPVVAIRACVSLTGVLWASLSVPAITLIRQDTPATEGRLGENTLTYKEAIKAAWKRLYQTFQVAEIKQLQSTYWFLLAWASLSDGFATITSTAILFAKTQLHMQSQQLLAITVLSPLAGALGSMSSPYLQKRLGWSNHRSLVALVLAGLLVPLYGLLGFLPLVQQAPFGGFTTQAEMFVFAVYFGAIYGAFQSYARTVFSALIPPGREAHWFSIYAISSKSTSFVGSLLVGLLADKSSNIRSGFFAIAALFILPLPVLVHKIRPNQGAVDARIYSQARS</sequence>
<feature type="transmembrane region" description="Helical" evidence="8">
    <location>
        <begin position="457"/>
        <end position="481"/>
    </location>
</feature>
<feature type="transmembrane region" description="Helical" evidence="8">
    <location>
        <begin position="818"/>
        <end position="840"/>
    </location>
</feature>
<feature type="transmembrane region" description="Helical" evidence="8">
    <location>
        <begin position="679"/>
        <end position="702"/>
    </location>
</feature>
<comment type="function">
    <text evidence="8">Vacuolar effluxer which mediate the efflux of amino acids resulting from autophagic degradation. The release of autophagic amino acids allows the maintenance of protein synthesis and viability during nitrogen starvation.</text>
</comment>
<comment type="subcellular location">
    <subcellularLocation>
        <location evidence="1 8">Vacuole membrane</location>
        <topology evidence="1 8">Multi-pass membrane protein</topology>
    </subcellularLocation>
</comment>
<dbReference type="SUPFAM" id="SSF103473">
    <property type="entry name" value="MFS general substrate transporter"/>
    <property type="match status" value="1"/>
</dbReference>
<comment type="caution">
    <text evidence="8">Lacks conserved residue(s) required for the propagation of feature annotation.</text>
</comment>
<feature type="transmembrane region" description="Helical" evidence="8">
    <location>
        <begin position="559"/>
        <end position="579"/>
    </location>
</feature>
<feature type="transmembrane region" description="Helical" evidence="8">
    <location>
        <begin position="774"/>
        <end position="797"/>
    </location>
</feature>
<feature type="transmembrane region" description="Helical" evidence="8">
    <location>
        <begin position="747"/>
        <end position="768"/>
    </location>
</feature>
<organism evidence="11 12">
    <name type="scientific">Wallemia ichthyophaga</name>
    <dbReference type="NCBI Taxonomy" id="245174"/>
    <lineage>
        <taxon>Eukaryota</taxon>
        <taxon>Fungi</taxon>
        <taxon>Dikarya</taxon>
        <taxon>Basidiomycota</taxon>
        <taxon>Wallemiomycotina</taxon>
        <taxon>Wallemiomycetes</taxon>
        <taxon>Wallemiales</taxon>
        <taxon>Wallemiaceae</taxon>
        <taxon>Wallemia</taxon>
    </lineage>
</organism>
<evidence type="ECO:0000256" key="9">
    <source>
        <dbReference type="SAM" id="MobiDB-lite"/>
    </source>
</evidence>
<protein>
    <recommendedName>
        <fullName evidence="8">Autophagy-related protein</fullName>
    </recommendedName>
</protein>
<evidence type="ECO:0000256" key="2">
    <source>
        <dbReference type="ARBA" id="ARBA00006978"/>
    </source>
</evidence>
<feature type="transmembrane region" description="Helical" evidence="8">
    <location>
        <begin position="20"/>
        <end position="42"/>
    </location>
</feature>
<dbReference type="AlphaFoldDB" id="A0A4T0H3Y6"/>
<feature type="transmembrane region" description="Helical" evidence="8">
    <location>
        <begin position="69"/>
        <end position="87"/>
    </location>
</feature>
<dbReference type="GO" id="GO:0032974">
    <property type="term" value="P:amino acid transmembrane export from vacuole"/>
    <property type="evidence" value="ECO:0007669"/>
    <property type="project" value="TreeGrafter"/>
</dbReference>
<keyword evidence="6 8" id="KW-0072">Autophagy</keyword>
<keyword evidence="8" id="KW-0926">Vacuole</keyword>
<keyword evidence="8" id="KW-0029">Amino-acid transport</keyword>
<evidence type="ECO:0000256" key="4">
    <source>
        <dbReference type="ARBA" id="ARBA00022692"/>
    </source>
</evidence>
<evidence type="ECO:0000256" key="3">
    <source>
        <dbReference type="ARBA" id="ARBA00022448"/>
    </source>
</evidence>
<feature type="compositionally biased region" description="Low complexity" evidence="9">
    <location>
        <begin position="519"/>
        <end position="529"/>
    </location>
</feature>
<evidence type="ECO:0000256" key="5">
    <source>
        <dbReference type="ARBA" id="ARBA00022989"/>
    </source>
</evidence>
<feature type="transmembrane region" description="Helical" evidence="8">
    <location>
        <begin position="227"/>
        <end position="248"/>
    </location>
</feature>
<feature type="transmembrane region" description="Helical" evidence="8">
    <location>
        <begin position="141"/>
        <end position="165"/>
    </location>
</feature>
<feature type="domain" description="CWH43-like N-terminal" evidence="10">
    <location>
        <begin position="21"/>
        <end position="246"/>
    </location>
</feature>
<dbReference type="Pfam" id="PF11700">
    <property type="entry name" value="ATG22"/>
    <property type="match status" value="1"/>
</dbReference>
<feature type="transmembrane region" description="Helical" evidence="8">
    <location>
        <begin position="714"/>
        <end position="735"/>
    </location>
</feature>
<evidence type="ECO:0000256" key="6">
    <source>
        <dbReference type="ARBA" id="ARBA00023006"/>
    </source>
</evidence>
<evidence type="ECO:0000259" key="10">
    <source>
        <dbReference type="Pfam" id="PF10277"/>
    </source>
</evidence>
<feature type="transmembrane region" description="Helical" evidence="8">
    <location>
        <begin position="177"/>
        <end position="197"/>
    </location>
</feature>
<keyword evidence="4 8" id="KW-0812">Transmembrane</keyword>
<evidence type="ECO:0000256" key="7">
    <source>
        <dbReference type="ARBA" id="ARBA00023136"/>
    </source>
</evidence>
<feature type="transmembrane region" description="Helical" evidence="8">
    <location>
        <begin position="107"/>
        <end position="129"/>
    </location>
</feature>
<dbReference type="InterPro" id="IPR036259">
    <property type="entry name" value="MFS_trans_sf"/>
</dbReference>
<dbReference type="InterPro" id="IPR050495">
    <property type="entry name" value="ATG22/LtaA_families"/>
</dbReference>
<reference evidence="11 12" key="1">
    <citation type="submission" date="2019-03" db="EMBL/GenBank/DDBJ databases">
        <title>Sequencing 23 genomes of Wallemia ichthyophaga.</title>
        <authorList>
            <person name="Gostincar C."/>
        </authorList>
    </citation>
    <scope>NUCLEOTIDE SEQUENCE [LARGE SCALE GENOMIC DNA]</scope>
    <source>
        <strain evidence="11 12">EXF-8621</strain>
    </source>
</reference>
<keyword evidence="7 8" id="KW-0472">Membrane</keyword>
<feature type="transmembrane region" description="Helical" evidence="8">
    <location>
        <begin position="610"/>
        <end position="634"/>
    </location>
</feature>
<feature type="transmembrane region" description="Helical" evidence="8">
    <location>
        <begin position="846"/>
        <end position="865"/>
    </location>
</feature>
<comment type="caution">
    <text evidence="11">The sequence shown here is derived from an EMBL/GenBank/DDBJ whole genome shotgun (WGS) entry which is preliminary data.</text>
</comment>
<evidence type="ECO:0000256" key="1">
    <source>
        <dbReference type="ARBA" id="ARBA00004128"/>
    </source>
</evidence>
<name>A0A4T0H3Y6_WALIC</name>
<dbReference type="Pfam" id="PF10277">
    <property type="entry name" value="Frag1"/>
    <property type="match status" value="1"/>
</dbReference>
<keyword evidence="3 8" id="KW-0813">Transport</keyword>
<dbReference type="InterPro" id="IPR019402">
    <property type="entry name" value="CWH43_N"/>
</dbReference>
<accession>A0A4T0H3Y6</accession>
<dbReference type="EMBL" id="SPOF01000035">
    <property type="protein sequence ID" value="TIB09990.1"/>
    <property type="molecule type" value="Genomic_DNA"/>
</dbReference>
<dbReference type="PANTHER" id="PTHR23519">
    <property type="entry name" value="AUTOPHAGY-RELATED PROTEIN 22"/>
    <property type="match status" value="1"/>
</dbReference>
<evidence type="ECO:0000313" key="12">
    <source>
        <dbReference type="Proteomes" id="UP000306954"/>
    </source>
</evidence>
<feature type="region of interest" description="Disordered" evidence="9">
    <location>
        <begin position="506"/>
        <end position="543"/>
    </location>
</feature>
<dbReference type="GO" id="GO:0005774">
    <property type="term" value="C:vacuolar membrane"/>
    <property type="evidence" value="ECO:0007669"/>
    <property type="project" value="UniProtKB-SubCell"/>
</dbReference>
<dbReference type="GO" id="GO:0006914">
    <property type="term" value="P:autophagy"/>
    <property type="evidence" value="ECO:0007669"/>
    <property type="project" value="UniProtKB-KW"/>
</dbReference>